<reference evidence="8 9" key="1">
    <citation type="submission" date="2023-04" db="EMBL/GenBank/DDBJ databases">
        <title>Genome Encyclopedia of Bacteria and Archaea VI: Functional Genomics of Type Strains.</title>
        <authorList>
            <person name="Whitman W."/>
        </authorList>
    </citation>
    <scope>NUCLEOTIDE SEQUENCE [LARGE SCALE GENOMIC DNA]</scope>
    <source>
        <strain evidence="8 9">SG_E_30_P1</strain>
    </source>
</reference>
<evidence type="ECO:0000256" key="6">
    <source>
        <dbReference type="SAM" id="MobiDB-lite"/>
    </source>
</evidence>
<dbReference type="Gene3D" id="3.30.700.10">
    <property type="entry name" value="Glycoprotein, Type 4 Pilin"/>
    <property type="match status" value="1"/>
</dbReference>
<feature type="transmembrane region" description="Helical" evidence="7">
    <location>
        <begin position="23"/>
        <end position="47"/>
    </location>
</feature>
<evidence type="ECO:0000313" key="9">
    <source>
        <dbReference type="Proteomes" id="UP001160142"/>
    </source>
</evidence>
<comment type="caution">
    <text evidence="8">The sequence shown here is derived from an EMBL/GenBank/DDBJ whole genome shotgun (WGS) entry which is preliminary data.</text>
</comment>
<dbReference type="NCBIfam" id="TIGR02532">
    <property type="entry name" value="IV_pilin_GFxxxE"/>
    <property type="match status" value="1"/>
</dbReference>
<gene>
    <name evidence="8" type="ORF">M2152_000074</name>
</gene>
<keyword evidence="2" id="KW-0488">Methylation</keyword>
<dbReference type="Proteomes" id="UP001160142">
    <property type="component" value="Unassembled WGS sequence"/>
</dbReference>
<dbReference type="EMBL" id="JARXVQ010000001">
    <property type="protein sequence ID" value="MDH6179892.1"/>
    <property type="molecule type" value="Genomic_DNA"/>
</dbReference>
<dbReference type="InterPro" id="IPR045584">
    <property type="entry name" value="Pilin-like"/>
</dbReference>
<evidence type="ECO:0000256" key="2">
    <source>
        <dbReference type="ARBA" id="ARBA00022481"/>
    </source>
</evidence>
<keyword evidence="3 7" id="KW-0812">Transmembrane</keyword>
<dbReference type="RefSeq" id="WP_322132269.1">
    <property type="nucleotide sequence ID" value="NZ_CP085036.1"/>
</dbReference>
<organism evidence="8 9">
    <name type="scientific">Antiquaquibacter oligotrophicus</name>
    <dbReference type="NCBI Taxonomy" id="2880260"/>
    <lineage>
        <taxon>Bacteria</taxon>
        <taxon>Bacillati</taxon>
        <taxon>Actinomycetota</taxon>
        <taxon>Actinomycetes</taxon>
        <taxon>Micrococcales</taxon>
        <taxon>Microbacteriaceae</taxon>
        <taxon>Antiquaquibacter</taxon>
    </lineage>
</organism>
<evidence type="ECO:0000256" key="1">
    <source>
        <dbReference type="ARBA" id="ARBA00004167"/>
    </source>
</evidence>
<comment type="subcellular location">
    <subcellularLocation>
        <location evidence="1">Membrane</location>
        <topology evidence="1">Single-pass membrane protein</topology>
    </subcellularLocation>
</comment>
<sequence>MFTALNQRLSALRNRVSQGEKGFTLIELLIVVLIIGVLAAIAIPIFINVQATARDNTAKTTVTDAKTAVVAHYTATGELPEAIEDSGFVPSEEVDFDYFAAGEAFCISASFDGGRVFKTTDSTSTEGEQTTETACTTAAG</sequence>
<name>A0ABT6KLA5_9MICO</name>
<dbReference type="PANTHER" id="PTHR30093">
    <property type="entry name" value="GENERAL SECRETION PATHWAY PROTEIN G"/>
    <property type="match status" value="1"/>
</dbReference>
<keyword evidence="4 7" id="KW-1133">Transmembrane helix</keyword>
<keyword evidence="9" id="KW-1185">Reference proteome</keyword>
<evidence type="ECO:0000256" key="7">
    <source>
        <dbReference type="SAM" id="Phobius"/>
    </source>
</evidence>
<dbReference type="SUPFAM" id="SSF54523">
    <property type="entry name" value="Pili subunits"/>
    <property type="match status" value="1"/>
</dbReference>
<feature type="region of interest" description="Disordered" evidence="6">
    <location>
        <begin position="120"/>
        <end position="140"/>
    </location>
</feature>
<evidence type="ECO:0000256" key="4">
    <source>
        <dbReference type="ARBA" id="ARBA00022989"/>
    </source>
</evidence>
<evidence type="ECO:0000256" key="5">
    <source>
        <dbReference type="ARBA" id="ARBA00023136"/>
    </source>
</evidence>
<dbReference type="InterPro" id="IPR012902">
    <property type="entry name" value="N_methyl_site"/>
</dbReference>
<proteinExistence type="predicted"/>
<evidence type="ECO:0000313" key="8">
    <source>
        <dbReference type="EMBL" id="MDH6179892.1"/>
    </source>
</evidence>
<dbReference type="Pfam" id="PF07963">
    <property type="entry name" value="N_methyl"/>
    <property type="match status" value="1"/>
</dbReference>
<protein>
    <submittedName>
        <fullName evidence="8">Type IV pilus assembly protein PilA</fullName>
    </submittedName>
</protein>
<dbReference type="PANTHER" id="PTHR30093:SF44">
    <property type="entry name" value="TYPE II SECRETION SYSTEM CORE PROTEIN G"/>
    <property type="match status" value="1"/>
</dbReference>
<evidence type="ECO:0000256" key="3">
    <source>
        <dbReference type="ARBA" id="ARBA00022692"/>
    </source>
</evidence>
<accession>A0ABT6KLA5</accession>
<keyword evidence="5 7" id="KW-0472">Membrane</keyword>
<dbReference type="PROSITE" id="PS00409">
    <property type="entry name" value="PROKAR_NTER_METHYL"/>
    <property type="match status" value="1"/>
</dbReference>